<keyword evidence="2" id="KW-1185">Reference proteome</keyword>
<organism evidence="1 2">
    <name type="scientific">Crystallibacter crystallopoietes</name>
    <dbReference type="NCBI Taxonomy" id="37928"/>
    <lineage>
        <taxon>Bacteria</taxon>
        <taxon>Bacillati</taxon>
        <taxon>Actinomycetota</taxon>
        <taxon>Actinomycetes</taxon>
        <taxon>Micrococcales</taxon>
        <taxon>Micrococcaceae</taxon>
        <taxon>Crystallibacter</taxon>
    </lineage>
</organism>
<protein>
    <submittedName>
        <fullName evidence="1">Uncharacterized protein</fullName>
    </submittedName>
</protein>
<sequence>MTTGEEVRTGHRPAPLAGADLYSGGPLAVVIPQSCTYQHFDVHGRFLVTSLELWDDSVIVHVHCPTAVEATALSGILLQDNAGTRYQCTSKDNVGRSTLLTFTPAAPDGIRTLAVRPQSPGSGSPSSGFVAAVRLDAAIPRGGRFRRLR</sequence>
<reference evidence="1 2" key="1">
    <citation type="submission" date="2016-10" db="EMBL/GenBank/DDBJ databases">
        <authorList>
            <person name="de Groot N.N."/>
        </authorList>
    </citation>
    <scope>NUCLEOTIDE SEQUENCE [LARGE SCALE GENOMIC DNA]</scope>
    <source>
        <strain evidence="1 2">DSM 20117</strain>
    </source>
</reference>
<dbReference type="STRING" id="37928.SAMN04489742_0560"/>
<dbReference type="Proteomes" id="UP000181917">
    <property type="component" value="Unassembled WGS sequence"/>
</dbReference>
<gene>
    <name evidence="1" type="ORF">SAMN04489742_0560</name>
</gene>
<evidence type="ECO:0000313" key="2">
    <source>
        <dbReference type="Proteomes" id="UP000181917"/>
    </source>
</evidence>
<name>A0A1H0ZUA8_9MICC</name>
<dbReference type="EMBL" id="FNKH01000002">
    <property type="protein sequence ID" value="SDQ30831.1"/>
    <property type="molecule type" value="Genomic_DNA"/>
</dbReference>
<proteinExistence type="predicted"/>
<dbReference type="AlphaFoldDB" id="A0A1H0ZUA8"/>
<evidence type="ECO:0000313" key="1">
    <source>
        <dbReference type="EMBL" id="SDQ30831.1"/>
    </source>
</evidence>
<accession>A0A1H0ZUA8</accession>